<evidence type="ECO:0000256" key="6">
    <source>
        <dbReference type="ARBA" id="ARBA00022989"/>
    </source>
</evidence>
<evidence type="ECO:0000256" key="4">
    <source>
        <dbReference type="ARBA" id="ARBA00022475"/>
    </source>
</evidence>
<dbReference type="GO" id="GO:0015297">
    <property type="term" value="F:antiporter activity"/>
    <property type="evidence" value="ECO:0007669"/>
    <property type="project" value="UniProtKB-KW"/>
</dbReference>
<dbReference type="InterPro" id="IPR050222">
    <property type="entry name" value="MATE_MdtK"/>
</dbReference>
<evidence type="ECO:0000313" key="12">
    <source>
        <dbReference type="Proteomes" id="UP001366166"/>
    </source>
</evidence>
<feature type="transmembrane region" description="Helical" evidence="10">
    <location>
        <begin position="239"/>
        <end position="265"/>
    </location>
</feature>
<keyword evidence="6 10" id="KW-1133">Transmembrane helix</keyword>
<evidence type="ECO:0000256" key="3">
    <source>
        <dbReference type="ARBA" id="ARBA00022449"/>
    </source>
</evidence>
<dbReference type="PANTHER" id="PTHR43298">
    <property type="entry name" value="MULTIDRUG RESISTANCE PROTEIN NORM-RELATED"/>
    <property type="match status" value="1"/>
</dbReference>
<dbReference type="InterPro" id="IPR048279">
    <property type="entry name" value="MdtK-like"/>
</dbReference>
<proteinExistence type="predicted"/>
<comment type="subcellular location">
    <subcellularLocation>
        <location evidence="1">Cell membrane</location>
        <topology evidence="1">Multi-pass membrane protein</topology>
    </subcellularLocation>
</comment>
<feature type="transmembrane region" description="Helical" evidence="10">
    <location>
        <begin position="53"/>
        <end position="79"/>
    </location>
</feature>
<keyword evidence="12" id="KW-1185">Reference proteome</keyword>
<dbReference type="EMBL" id="AP028679">
    <property type="protein sequence ID" value="BEQ14831.1"/>
    <property type="molecule type" value="Genomic_DNA"/>
</dbReference>
<feature type="transmembrane region" description="Helical" evidence="10">
    <location>
        <begin position="392"/>
        <end position="415"/>
    </location>
</feature>
<dbReference type="CDD" id="cd13133">
    <property type="entry name" value="MATE_like_7"/>
    <property type="match status" value="1"/>
</dbReference>
<keyword evidence="7" id="KW-0406">Ion transport</keyword>
<protein>
    <recommendedName>
        <fullName evidence="9">Multidrug-efflux transporter</fullName>
    </recommendedName>
</protein>
<organism evidence="11 12">
    <name type="scientific">Desulfoferula mesophila</name>
    <dbReference type="NCBI Taxonomy" id="3058419"/>
    <lineage>
        <taxon>Bacteria</taxon>
        <taxon>Pseudomonadati</taxon>
        <taxon>Thermodesulfobacteriota</taxon>
        <taxon>Desulfarculia</taxon>
        <taxon>Desulfarculales</taxon>
        <taxon>Desulfarculaceae</taxon>
        <taxon>Desulfoferula</taxon>
    </lineage>
</organism>
<keyword evidence="3" id="KW-0050">Antiport</keyword>
<evidence type="ECO:0000256" key="2">
    <source>
        <dbReference type="ARBA" id="ARBA00022448"/>
    </source>
</evidence>
<feature type="transmembrane region" description="Helical" evidence="10">
    <location>
        <begin position="12"/>
        <end position="33"/>
    </location>
</feature>
<dbReference type="GO" id="GO:0006811">
    <property type="term" value="P:monoatomic ion transport"/>
    <property type="evidence" value="ECO:0007669"/>
    <property type="project" value="UniProtKB-KW"/>
</dbReference>
<keyword evidence="8 10" id="KW-0472">Membrane</keyword>
<evidence type="ECO:0000256" key="7">
    <source>
        <dbReference type="ARBA" id="ARBA00023065"/>
    </source>
</evidence>
<feature type="transmembrane region" description="Helical" evidence="10">
    <location>
        <begin position="421"/>
        <end position="442"/>
    </location>
</feature>
<dbReference type="Proteomes" id="UP001366166">
    <property type="component" value="Chromosome"/>
</dbReference>
<gene>
    <name evidence="11" type="ORF">FAK_18970</name>
</gene>
<dbReference type="AlphaFoldDB" id="A0AAU9ELJ5"/>
<feature type="transmembrane region" description="Helical" evidence="10">
    <location>
        <begin position="277"/>
        <end position="301"/>
    </location>
</feature>
<dbReference type="Pfam" id="PF01554">
    <property type="entry name" value="MatE"/>
    <property type="match status" value="2"/>
</dbReference>
<keyword evidence="4" id="KW-1003">Cell membrane</keyword>
<dbReference type="PANTHER" id="PTHR43298:SF2">
    <property type="entry name" value="FMN_FAD EXPORTER YEEO-RELATED"/>
    <property type="match status" value="1"/>
</dbReference>
<evidence type="ECO:0000256" key="9">
    <source>
        <dbReference type="ARBA" id="ARBA00031636"/>
    </source>
</evidence>
<keyword evidence="2" id="KW-0813">Transport</keyword>
<accession>A0AAU9ELJ5</accession>
<dbReference type="GO" id="GO:0005886">
    <property type="term" value="C:plasma membrane"/>
    <property type="evidence" value="ECO:0007669"/>
    <property type="project" value="UniProtKB-SubCell"/>
</dbReference>
<feature type="transmembrane region" description="Helical" evidence="10">
    <location>
        <begin position="365"/>
        <end position="385"/>
    </location>
</feature>
<dbReference type="NCBIfam" id="TIGR00797">
    <property type="entry name" value="matE"/>
    <property type="match status" value="1"/>
</dbReference>
<reference evidence="12" key="1">
    <citation type="journal article" date="2023" name="Arch. Microbiol.">
        <title>Desulfoferula mesophilus gen. nov. sp. nov., a mesophilic sulfate-reducing bacterium isolated from a brackish lake sediment.</title>
        <authorList>
            <person name="Watanabe T."/>
            <person name="Yabe T."/>
            <person name="Tsuji J.M."/>
            <person name="Fukui M."/>
        </authorList>
    </citation>
    <scope>NUCLEOTIDE SEQUENCE [LARGE SCALE GENOMIC DNA]</scope>
    <source>
        <strain evidence="12">12FAK</strain>
    </source>
</reference>
<dbReference type="GO" id="GO:0042910">
    <property type="term" value="F:xenobiotic transmembrane transporter activity"/>
    <property type="evidence" value="ECO:0007669"/>
    <property type="project" value="InterPro"/>
</dbReference>
<feature type="transmembrane region" description="Helical" evidence="10">
    <location>
        <begin position="192"/>
        <end position="218"/>
    </location>
</feature>
<keyword evidence="5 10" id="KW-0812">Transmembrane</keyword>
<dbReference type="KEGG" id="dmp:FAK_18970"/>
<evidence type="ECO:0000256" key="8">
    <source>
        <dbReference type="ARBA" id="ARBA00023136"/>
    </source>
</evidence>
<evidence type="ECO:0000256" key="1">
    <source>
        <dbReference type="ARBA" id="ARBA00004651"/>
    </source>
</evidence>
<feature type="transmembrane region" description="Helical" evidence="10">
    <location>
        <begin position="322"/>
        <end position="345"/>
    </location>
</feature>
<name>A0AAU9ELJ5_9BACT</name>
<feature type="transmembrane region" description="Helical" evidence="10">
    <location>
        <begin position="91"/>
        <end position="111"/>
    </location>
</feature>
<sequence length="462" mass="50103">MLRRWSQPNGYRQVLAVGLPLVVSFGTTSLIHFTDRVFLANYSVNAIAAALPAGIASFLSICFFMGVVSYVNVFVAQYVGAGAFQRVGASLWQGIYFSLASALFLASLYFVAEPIFAFAGHHPEVMRLEVIYFRILTLGAGAVVMATTLSCFFSGRGLTRPVMLVNLAGAALNIPLDYILINGVGWFPEMGIAGAALATVASQVLVLLLFALAVFTRGHDRCFAVRRARAWDGGLMRRMLRYGLPGGVQFFLDILVFTFFVFMVGRLGRAELAATNIVMAINTLSFMPMIGMSVAVSTLVGQAIGAGKPSGGVRATSSTLHIALAYMGLVALAFVFLPRELLYFFHSEHADAASQARMLELGVELLRFVAVYSLFDAMALVYMGALKGAGDIMFVMWTMALACLGMVIAPMLLGVELLGLGLYYIWGCVTFYVVVLGLVFRWRYGRGLWQNMRVIEATGAAD</sequence>
<evidence type="ECO:0000256" key="5">
    <source>
        <dbReference type="ARBA" id="ARBA00022692"/>
    </source>
</evidence>
<dbReference type="PIRSF" id="PIRSF006603">
    <property type="entry name" value="DinF"/>
    <property type="match status" value="1"/>
</dbReference>
<evidence type="ECO:0000256" key="10">
    <source>
        <dbReference type="SAM" id="Phobius"/>
    </source>
</evidence>
<feature type="transmembrane region" description="Helical" evidence="10">
    <location>
        <begin position="131"/>
        <end position="152"/>
    </location>
</feature>
<dbReference type="InterPro" id="IPR002528">
    <property type="entry name" value="MATE_fam"/>
</dbReference>
<feature type="transmembrane region" description="Helical" evidence="10">
    <location>
        <begin position="164"/>
        <end position="186"/>
    </location>
</feature>
<evidence type="ECO:0000313" key="11">
    <source>
        <dbReference type="EMBL" id="BEQ14831.1"/>
    </source>
</evidence>